<keyword evidence="2" id="KW-0813">Transport</keyword>
<reference evidence="12 13" key="1">
    <citation type="submission" date="2019-08" db="EMBL/GenBank/DDBJ databases">
        <title>In-depth cultivation of the pig gut microbiome towards novel bacterial diversity and tailored functional studies.</title>
        <authorList>
            <person name="Wylensek D."/>
            <person name="Hitch T.C.A."/>
            <person name="Clavel T."/>
        </authorList>
    </citation>
    <scope>NUCLEOTIDE SEQUENCE [LARGE SCALE GENOMIC DNA]</scope>
    <source>
        <strain evidence="12 13">WCA3-601-WT-6H</strain>
    </source>
</reference>
<keyword evidence="7 9" id="KW-1133">Transmembrane helix</keyword>
<dbReference type="SUPFAM" id="SSF90123">
    <property type="entry name" value="ABC transporter transmembrane region"/>
    <property type="match status" value="1"/>
</dbReference>
<organism evidence="12 13">
    <name type="scientific">Waltera intestinalis</name>
    <dbReference type="NCBI Taxonomy" id="2606635"/>
    <lineage>
        <taxon>Bacteria</taxon>
        <taxon>Bacillati</taxon>
        <taxon>Bacillota</taxon>
        <taxon>Clostridia</taxon>
        <taxon>Lachnospirales</taxon>
        <taxon>Lachnospiraceae</taxon>
        <taxon>Waltera</taxon>
    </lineage>
</organism>
<evidence type="ECO:0000313" key="13">
    <source>
        <dbReference type="Proteomes" id="UP000476055"/>
    </source>
</evidence>
<dbReference type="Gene3D" id="3.40.50.300">
    <property type="entry name" value="P-loop containing nucleotide triphosphate hydrolases"/>
    <property type="match status" value="1"/>
</dbReference>
<dbReference type="GO" id="GO:0016887">
    <property type="term" value="F:ATP hydrolysis activity"/>
    <property type="evidence" value="ECO:0007669"/>
    <property type="project" value="InterPro"/>
</dbReference>
<dbReference type="SMART" id="SM00382">
    <property type="entry name" value="AAA"/>
    <property type="match status" value="1"/>
</dbReference>
<dbReference type="RefSeq" id="WP_154495789.1">
    <property type="nucleotide sequence ID" value="NZ_VUMU01000004.1"/>
</dbReference>
<keyword evidence="4 9" id="KW-0812">Transmembrane</keyword>
<dbReference type="AlphaFoldDB" id="A0A6L5YHU0"/>
<dbReference type="Pfam" id="PF00664">
    <property type="entry name" value="ABC_membrane"/>
    <property type="match status" value="1"/>
</dbReference>
<feature type="transmembrane region" description="Helical" evidence="9">
    <location>
        <begin position="276"/>
        <end position="297"/>
    </location>
</feature>
<dbReference type="SUPFAM" id="SSF52540">
    <property type="entry name" value="P-loop containing nucleoside triphosphate hydrolases"/>
    <property type="match status" value="1"/>
</dbReference>
<feature type="transmembrane region" description="Helical" evidence="9">
    <location>
        <begin position="134"/>
        <end position="152"/>
    </location>
</feature>
<evidence type="ECO:0000256" key="8">
    <source>
        <dbReference type="ARBA" id="ARBA00023136"/>
    </source>
</evidence>
<name>A0A6L5YHU0_9FIRM</name>
<evidence type="ECO:0000256" key="5">
    <source>
        <dbReference type="ARBA" id="ARBA00022741"/>
    </source>
</evidence>
<dbReference type="InterPro" id="IPR011527">
    <property type="entry name" value="ABC1_TM_dom"/>
</dbReference>
<feature type="domain" description="ABC transmembrane type-1" evidence="11">
    <location>
        <begin position="21"/>
        <end position="299"/>
    </location>
</feature>
<evidence type="ECO:0000313" key="12">
    <source>
        <dbReference type="EMBL" id="MST57683.1"/>
    </source>
</evidence>
<evidence type="ECO:0000256" key="1">
    <source>
        <dbReference type="ARBA" id="ARBA00004651"/>
    </source>
</evidence>
<dbReference type="InterPro" id="IPR027417">
    <property type="entry name" value="P-loop_NTPase"/>
</dbReference>
<evidence type="ECO:0000256" key="2">
    <source>
        <dbReference type="ARBA" id="ARBA00022448"/>
    </source>
</evidence>
<dbReference type="PROSITE" id="PS00211">
    <property type="entry name" value="ABC_TRANSPORTER_1"/>
    <property type="match status" value="1"/>
</dbReference>
<dbReference type="GO" id="GO:0005524">
    <property type="term" value="F:ATP binding"/>
    <property type="evidence" value="ECO:0007669"/>
    <property type="project" value="UniProtKB-KW"/>
</dbReference>
<dbReference type="InterPro" id="IPR036640">
    <property type="entry name" value="ABC1_TM_sf"/>
</dbReference>
<dbReference type="InterPro" id="IPR003593">
    <property type="entry name" value="AAA+_ATPase"/>
</dbReference>
<dbReference type="CDD" id="cd18548">
    <property type="entry name" value="ABC_6TM_Tm287_like"/>
    <property type="match status" value="1"/>
</dbReference>
<dbReference type="Proteomes" id="UP000476055">
    <property type="component" value="Unassembled WGS sequence"/>
</dbReference>
<dbReference type="InterPro" id="IPR039421">
    <property type="entry name" value="Type_1_exporter"/>
</dbReference>
<dbReference type="Pfam" id="PF00005">
    <property type="entry name" value="ABC_tran"/>
    <property type="match status" value="1"/>
</dbReference>
<dbReference type="GO" id="GO:0015421">
    <property type="term" value="F:ABC-type oligopeptide transporter activity"/>
    <property type="evidence" value="ECO:0007669"/>
    <property type="project" value="TreeGrafter"/>
</dbReference>
<gene>
    <name evidence="12" type="ORF">FYJ59_05425</name>
</gene>
<accession>A0A6L5YHU0</accession>
<keyword evidence="3" id="KW-1003">Cell membrane</keyword>
<evidence type="ECO:0000256" key="6">
    <source>
        <dbReference type="ARBA" id="ARBA00022840"/>
    </source>
</evidence>
<keyword evidence="8 9" id="KW-0472">Membrane</keyword>
<evidence type="ECO:0000259" key="10">
    <source>
        <dbReference type="PROSITE" id="PS50893"/>
    </source>
</evidence>
<dbReference type="Gene3D" id="1.20.1560.10">
    <property type="entry name" value="ABC transporter type 1, transmembrane domain"/>
    <property type="match status" value="1"/>
</dbReference>
<protein>
    <submittedName>
        <fullName evidence="12">ABC transporter ATP-binding protein</fullName>
    </submittedName>
</protein>
<dbReference type="GO" id="GO:0005886">
    <property type="term" value="C:plasma membrane"/>
    <property type="evidence" value="ECO:0007669"/>
    <property type="project" value="UniProtKB-SubCell"/>
</dbReference>
<comment type="caution">
    <text evidence="12">The sequence shown here is derived from an EMBL/GenBank/DDBJ whole genome shotgun (WGS) entry which is preliminary data.</text>
</comment>
<proteinExistence type="predicted"/>
<dbReference type="PANTHER" id="PTHR43394">
    <property type="entry name" value="ATP-DEPENDENT PERMEASE MDL1, MITOCHONDRIAL"/>
    <property type="match status" value="1"/>
</dbReference>
<feature type="transmembrane region" description="Helical" evidence="9">
    <location>
        <begin position="238"/>
        <end position="264"/>
    </location>
</feature>
<dbReference type="InterPro" id="IPR017871">
    <property type="entry name" value="ABC_transporter-like_CS"/>
</dbReference>
<feature type="domain" description="ABC transporter" evidence="10">
    <location>
        <begin position="332"/>
        <end position="568"/>
    </location>
</feature>
<keyword evidence="6 12" id="KW-0067">ATP-binding</keyword>
<evidence type="ECO:0000256" key="9">
    <source>
        <dbReference type="SAM" id="Phobius"/>
    </source>
</evidence>
<keyword evidence="5" id="KW-0547">Nucleotide-binding</keyword>
<dbReference type="PROSITE" id="PS50893">
    <property type="entry name" value="ABC_TRANSPORTER_2"/>
    <property type="match status" value="1"/>
</dbReference>
<dbReference type="FunFam" id="3.40.50.300:FF:000221">
    <property type="entry name" value="Multidrug ABC transporter ATP-binding protein"/>
    <property type="match status" value="1"/>
</dbReference>
<feature type="transmembrane region" description="Helical" evidence="9">
    <location>
        <begin position="53"/>
        <end position="72"/>
    </location>
</feature>
<evidence type="ECO:0000256" key="4">
    <source>
        <dbReference type="ARBA" id="ARBA00022692"/>
    </source>
</evidence>
<feature type="transmembrane region" description="Helical" evidence="9">
    <location>
        <begin position="158"/>
        <end position="175"/>
    </location>
</feature>
<sequence length="584" mass="65153">MIKTLARQIKEYKRASFVTPIFMILEVAMEMVIPLLMASIIDDGVQAGDMKHIFVIGCYMVLAAIVGLFAGVMGGKYGAKASTGFARNLREAMYENIQTFSFSNIDKFSTAGLVTRMTTDVTNIQNAYQMLLRMCFRAPVSLICAMLMAFLINAKVASIYLVAVVFLGIIMIFIMKKVSKYFSEVFKKYDDLNASVQENVAAQRVVKAYVREDYEIDKFHKASYNIYKMFKKAECTMVTIWPVMHFTVYGCILGISWLGAHMIVASQLTTGELMSLLTYCMTILMNLMMLAMIFVMMTMSAASAKRIAEVLEEKADITNPEQPDYDVTDGSIRFDHVTFRYNKQSEKPVLDDLNFEIKAGETIGILGGTGSSKTSLVNLISRLYDVNEGTVYVGGKDVRNYDLETLRNEVSVVLQKNVLFSGTILENLRWGDENATEEECIRACRLACADEFIEKMPGKYNTYIEQGGSNVSGGQKQRLCIARALLKKPKVLILDDSTSAVDTATDAKIRKAFATEIPGTTKIIIAQRISSIQDADRIIVMDNGRIDAFAPHEELLRTNNIYKEVYEAQTQTGGGDFDENGGES</sequence>
<evidence type="ECO:0000256" key="3">
    <source>
        <dbReference type="ARBA" id="ARBA00022475"/>
    </source>
</evidence>
<dbReference type="EMBL" id="VUMU01000004">
    <property type="protein sequence ID" value="MST57683.1"/>
    <property type="molecule type" value="Genomic_DNA"/>
</dbReference>
<dbReference type="PANTHER" id="PTHR43394:SF1">
    <property type="entry name" value="ATP-BINDING CASSETTE SUB-FAMILY B MEMBER 10, MITOCHONDRIAL"/>
    <property type="match status" value="1"/>
</dbReference>
<evidence type="ECO:0000259" key="11">
    <source>
        <dbReference type="PROSITE" id="PS50929"/>
    </source>
</evidence>
<dbReference type="InterPro" id="IPR003439">
    <property type="entry name" value="ABC_transporter-like_ATP-bd"/>
</dbReference>
<comment type="subcellular location">
    <subcellularLocation>
        <location evidence="1">Cell membrane</location>
        <topology evidence="1">Multi-pass membrane protein</topology>
    </subcellularLocation>
</comment>
<dbReference type="PROSITE" id="PS50929">
    <property type="entry name" value="ABC_TM1F"/>
    <property type="match status" value="1"/>
</dbReference>
<keyword evidence="13" id="KW-1185">Reference proteome</keyword>
<feature type="transmembrane region" description="Helical" evidence="9">
    <location>
        <begin position="21"/>
        <end position="41"/>
    </location>
</feature>
<evidence type="ECO:0000256" key="7">
    <source>
        <dbReference type="ARBA" id="ARBA00022989"/>
    </source>
</evidence>